<dbReference type="EMBL" id="APVH01000066">
    <property type="protein sequence ID" value="EPX75818.1"/>
    <property type="molecule type" value="Genomic_DNA"/>
</dbReference>
<sequence>MPHNGNHREFRQAIAFGVILATVIVGNGAFLGFRHHGSVSQVGWLGLATIWVFSCAAFAWFKYRFMSWPGDR</sequence>
<gene>
    <name evidence="2" type="ORF">Salmuc_03105</name>
</gene>
<name>S9Q873_9RHOB</name>
<dbReference type="RefSeq" id="WP_020041223.1">
    <property type="nucleotide sequence ID" value="NZ_KE557287.1"/>
</dbReference>
<proteinExistence type="predicted"/>
<reference evidence="3" key="1">
    <citation type="journal article" date="2014" name="Stand. Genomic Sci.">
        <title>Genome sequence of the exopolysaccharide-producing Salipiger mucosus type strain (DSM 16094(T)), a moderately halophilic member of the Roseobacter clade.</title>
        <authorList>
            <person name="Riedel T."/>
            <person name="Spring S."/>
            <person name="Fiebig A."/>
            <person name="Petersen J."/>
            <person name="Kyrpides N.C."/>
            <person name="Goker M."/>
            <person name="Klenk H.P."/>
        </authorList>
    </citation>
    <scope>NUCLEOTIDE SEQUENCE [LARGE SCALE GENOMIC DNA]</scope>
    <source>
        <strain evidence="3">DSM 16094</strain>
    </source>
</reference>
<evidence type="ECO:0000313" key="3">
    <source>
        <dbReference type="Proteomes" id="UP000015347"/>
    </source>
</evidence>
<evidence type="ECO:0000256" key="1">
    <source>
        <dbReference type="SAM" id="Phobius"/>
    </source>
</evidence>
<keyword evidence="1" id="KW-0812">Transmembrane</keyword>
<keyword evidence="1" id="KW-1133">Transmembrane helix</keyword>
<feature type="transmembrane region" description="Helical" evidence="1">
    <location>
        <begin position="12"/>
        <end position="30"/>
    </location>
</feature>
<comment type="caution">
    <text evidence="2">The sequence shown here is derived from an EMBL/GenBank/DDBJ whole genome shotgun (WGS) entry which is preliminary data.</text>
</comment>
<keyword evidence="3" id="KW-1185">Reference proteome</keyword>
<dbReference type="HOGENOM" id="CLU_2719997_0_0_5"/>
<protein>
    <submittedName>
        <fullName evidence="2">Uncharacterized protein</fullName>
    </submittedName>
</protein>
<dbReference type="AlphaFoldDB" id="S9Q873"/>
<accession>S9Q873</accession>
<keyword evidence="1" id="KW-0472">Membrane</keyword>
<dbReference type="Proteomes" id="UP000015347">
    <property type="component" value="Unassembled WGS sequence"/>
</dbReference>
<organism evidence="2 3">
    <name type="scientific">Salipiger mucosus DSM 16094</name>
    <dbReference type="NCBI Taxonomy" id="1123237"/>
    <lineage>
        <taxon>Bacteria</taxon>
        <taxon>Pseudomonadati</taxon>
        <taxon>Pseudomonadota</taxon>
        <taxon>Alphaproteobacteria</taxon>
        <taxon>Rhodobacterales</taxon>
        <taxon>Roseobacteraceae</taxon>
        <taxon>Salipiger</taxon>
    </lineage>
</organism>
<evidence type="ECO:0000313" key="2">
    <source>
        <dbReference type="EMBL" id="EPX75818.1"/>
    </source>
</evidence>
<feature type="transmembrane region" description="Helical" evidence="1">
    <location>
        <begin position="42"/>
        <end position="63"/>
    </location>
</feature>